<accession>A0A916UJS9</accession>
<gene>
    <name evidence="2" type="ORF">GCM10011396_23070</name>
</gene>
<comment type="caution">
    <text evidence="2">The sequence shown here is derived from an EMBL/GenBank/DDBJ whole genome shotgun (WGS) entry which is preliminary data.</text>
</comment>
<evidence type="ECO:0000313" key="3">
    <source>
        <dbReference type="Proteomes" id="UP000637423"/>
    </source>
</evidence>
<feature type="compositionally biased region" description="Basic and acidic residues" evidence="1">
    <location>
        <begin position="126"/>
        <end position="148"/>
    </location>
</feature>
<name>A0A916UJS9_9BURK</name>
<reference evidence="2" key="2">
    <citation type="submission" date="2020-09" db="EMBL/GenBank/DDBJ databases">
        <authorList>
            <person name="Sun Q."/>
            <person name="Zhou Y."/>
        </authorList>
    </citation>
    <scope>NUCLEOTIDE SEQUENCE</scope>
    <source>
        <strain evidence="2">CGMCC 1.10998</strain>
    </source>
</reference>
<sequence>MVNKTGFYIGQQRYLAPWMKEEKSLLLSTFGKKVDVIGYRDPDVPEAAYCSLGDGELRYMKIKSKHTDDIATYDDIVDFEAYNELNGKEHFATTMPEKTEIDAMTQSIVGDATKATKQAHKNNPKSKSERTAHLDKNRVAEKARELNKQYDPSEDPSEQVSANQTSPGNETPETMVNAFLKKISQKDRK</sequence>
<protein>
    <submittedName>
        <fullName evidence="2">Uncharacterized protein</fullName>
    </submittedName>
</protein>
<proteinExistence type="predicted"/>
<dbReference type="EMBL" id="BMED01000002">
    <property type="protein sequence ID" value="GGC75225.1"/>
    <property type="molecule type" value="Genomic_DNA"/>
</dbReference>
<feature type="region of interest" description="Disordered" evidence="1">
    <location>
        <begin position="114"/>
        <end position="189"/>
    </location>
</feature>
<reference evidence="2" key="1">
    <citation type="journal article" date="2014" name="Int. J. Syst. Evol. Microbiol.">
        <title>Complete genome sequence of Corynebacterium casei LMG S-19264T (=DSM 44701T), isolated from a smear-ripened cheese.</title>
        <authorList>
            <consortium name="US DOE Joint Genome Institute (JGI-PGF)"/>
            <person name="Walter F."/>
            <person name="Albersmeier A."/>
            <person name="Kalinowski J."/>
            <person name="Ruckert C."/>
        </authorList>
    </citation>
    <scope>NUCLEOTIDE SEQUENCE</scope>
    <source>
        <strain evidence="2">CGMCC 1.10998</strain>
    </source>
</reference>
<dbReference type="Proteomes" id="UP000637423">
    <property type="component" value="Unassembled WGS sequence"/>
</dbReference>
<evidence type="ECO:0000256" key="1">
    <source>
        <dbReference type="SAM" id="MobiDB-lite"/>
    </source>
</evidence>
<feature type="compositionally biased region" description="Polar residues" evidence="1">
    <location>
        <begin position="158"/>
        <end position="174"/>
    </location>
</feature>
<keyword evidence="3" id="KW-1185">Reference proteome</keyword>
<organism evidence="2 3">
    <name type="scientific">Undibacterium terreum</name>
    <dbReference type="NCBI Taxonomy" id="1224302"/>
    <lineage>
        <taxon>Bacteria</taxon>
        <taxon>Pseudomonadati</taxon>
        <taxon>Pseudomonadota</taxon>
        <taxon>Betaproteobacteria</taxon>
        <taxon>Burkholderiales</taxon>
        <taxon>Oxalobacteraceae</taxon>
        <taxon>Undibacterium</taxon>
    </lineage>
</organism>
<evidence type="ECO:0000313" key="2">
    <source>
        <dbReference type="EMBL" id="GGC75225.1"/>
    </source>
</evidence>
<dbReference type="AlphaFoldDB" id="A0A916UJS9"/>